<name>A0A6N6JH87_9RHOB</name>
<sequence>MDRQIPFALPVKTAFGRDNYFISDANALAVATVENWSDWPQGKLMLTGDEGAGKSHLAQVWAAEVDGQIMDARAIADADIPTLLSGPLVIEDLHLAAGDTAAETQLFHLYNLSGAEGIPVLFTTRIPAARMDFTVADLKSRMQALQTAQLGPLDDQLLAAILVKLFADHQLRVKPQVLDYTVRRIERSYAAALEFVRKVDRRALAGKSKVTIALARQVLDTDPKKTA</sequence>
<dbReference type="GO" id="GO:0006270">
    <property type="term" value="P:DNA replication initiation"/>
    <property type="evidence" value="ECO:0007669"/>
    <property type="project" value="TreeGrafter"/>
</dbReference>
<dbReference type="GO" id="GO:0003688">
    <property type="term" value="F:DNA replication origin binding"/>
    <property type="evidence" value="ECO:0007669"/>
    <property type="project" value="TreeGrafter"/>
</dbReference>
<dbReference type="Proteomes" id="UP000436822">
    <property type="component" value="Unassembled WGS sequence"/>
</dbReference>
<evidence type="ECO:0000313" key="1">
    <source>
        <dbReference type="EMBL" id="GFE65691.1"/>
    </source>
</evidence>
<dbReference type="RefSeq" id="WP_159807837.1">
    <property type="nucleotide sequence ID" value="NZ_BLJE01000002.1"/>
</dbReference>
<dbReference type="Gene3D" id="3.40.50.300">
    <property type="entry name" value="P-loop containing nucleotide triphosphate hydrolases"/>
    <property type="match status" value="2"/>
</dbReference>
<dbReference type="InterPro" id="IPR027417">
    <property type="entry name" value="P-loop_NTPase"/>
</dbReference>
<dbReference type="PANTHER" id="PTHR30050">
    <property type="entry name" value="CHROMOSOMAL REPLICATION INITIATOR PROTEIN DNAA"/>
    <property type="match status" value="1"/>
</dbReference>
<organism evidence="1 2">
    <name type="scientific">Litoreibacter roseus</name>
    <dbReference type="NCBI Taxonomy" id="2601869"/>
    <lineage>
        <taxon>Bacteria</taxon>
        <taxon>Pseudomonadati</taxon>
        <taxon>Pseudomonadota</taxon>
        <taxon>Alphaproteobacteria</taxon>
        <taxon>Rhodobacterales</taxon>
        <taxon>Roseobacteraceae</taxon>
        <taxon>Litoreibacter</taxon>
    </lineage>
</organism>
<dbReference type="PANTHER" id="PTHR30050:SF5">
    <property type="entry name" value="DNAA REGULATORY INACTIVATOR HDA"/>
    <property type="match status" value="1"/>
</dbReference>
<accession>A0A6N6JH87</accession>
<keyword evidence="2" id="KW-1185">Reference proteome</keyword>
<dbReference type="AlphaFoldDB" id="A0A6N6JH87"/>
<protein>
    <submittedName>
        <fullName evidence="1">Uncharacterized protein</fullName>
    </submittedName>
</protein>
<dbReference type="OrthoDB" id="7390113at2"/>
<gene>
    <name evidence="1" type="ORF">KIN_27650</name>
</gene>
<reference evidence="1 2" key="1">
    <citation type="submission" date="2019-12" db="EMBL/GenBank/DDBJ databases">
        <title>Litoreibacter badius sp. nov., a novel bacteriochlorophyll a-containing bacterium in the genus Litoreibacter.</title>
        <authorList>
            <person name="Kanamuro M."/>
            <person name="Takabe Y."/>
            <person name="Mori K."/>
            <person name="Takaichi S."/>
            <person name="Hanada S."/>
        </authorList>
    </citation>
    <scope>NUCLEOTIDE SEQUENCE [LARGE SCALE GENOMIC DNA]</scope>
    <source>
        <strain evidence="1 2">K6</strain>
    </source>
</reference>
<dbReference type="EMBL" id="BLJE01000002">
    <property type="protein sequence ID" value="GFE65691.1"/>
    <property type="molecule type" value="Genomic_DNA"/>
</dbReference>
<dbReference type="GO" id="GO:0005886">
    <property type="term" value="C:plasma membrane"/>
    <property type="evidence" value="ECO:0007669"/>
    <property type="project" value="TreeGrafter"/>
</dbReference>
<dbReference type="Gene3D" id="1.10.8.60">
    <property type="match status" value="1"/>
</dbReference>
<comment type="caution">
    <text evidence="1">The sequence shown here is derived from an EMBL/GenBank/DDBJ whole genome shotgun (WGS) entry which is preliminary data.</text>
</comment>
<dbReference type="SUPFAM" id="SSF52540">
    <property type="entry name" value="P-loop containing nucleoside triphosphate hydrolases"/>
    <property type="match status" value="1"/>
</dbReference>
<evidence type="ECO:0000313" key="2">
    <source>
        <dbReference type="Proteomes" id="UP000436822"/>
    </source>
</evidence>
<proteinExistence type="predicted"/>